<proteinExistence type="predicted"/>
<accession>A0A016WR69</accession>
<dbReference type="Proteomes" id="UP000024635">
    <property type="component" value="Unassembled WGS sequence"/>
</dbReference>
<evidence type="ECO:0000313" key="2">
    <source>
        <dbReference type="Proteomes" id="UP000024635"/>
    </source>
</evidence>
<keyword evidence="2" id="KW-1185">Reference proteome</keyword>
<evidence type="ECO:0000313" key="1">
    <source>
        <dbReference type="EMBL" id="EYC42150.1"/>
    </source>
</evidence>
<dbReference type="EMBL" id="JARK01000141">
    <property type="protein sequence ID" value="EYC42150.1"/>
    <property type="molecule type" value="Genomic_DNA"/>
</dbReference>
<protein>
    <submittedName>
        <fullName evidence="1">Uncharacterized protein</fullName>
    </submittedName>
</protein>
<comment type="caution">
    <text evidence="1">The sequence shown here is derived from an EMBL/GenBank/DDBJ whole genome shotgun (WGS) entry which is preliminary data.</text>
</comment>
<name>A0A016WR69_9BILA</name>
<gene>
    <name evidence="1" type="primary">Acey_s0541.g3190</name>
    <name evidence="1" type="ORF">Y032_0541g3190</name>
</gene>
<organism evidence="1 2">
    <name type="scientific">Ancylostoma ceylanicum</name>
    <dbReference type="NCBI Taxonomy" id="53326"/>
    <lineage>
        <taxon>Eukaryota</taxon>
        <taxon>Metazoa</taxon>
        <taxon>Ecdysozoa</taxon>
        <taxon>Nematoda</taxon>
        <taxon>Chromadorea</taxon>
        <taxon>Rhabditida</taxon>
        <taxon>Rhabditina</taxon>
        <taxon>Rhabditomorpha</taxon>
        <taxon>Strongyloidea</taxon>
        <taxon>Ancylostomatidae</taxon>
        <taxon>Ancylostomatinae</taxon>
        <taxon>Ancylostoma</taxon>
    </lineage>
</organism>
<reference evidence="2" key="1">
    <citation type="journal article" date="2015" name="Nat. Genet.">
        <title>The genome and transcriptome of the zoonotic hookworm Ancylostoma ceylanicum identify infection-specific gene families.</title>
        <authorList>
            <person name="Schwarz E.M."/>
            <person name="Hu Y."/>
            <person name="Antoshechkin I."/>
            <person name="Miller M.M."/>
            <person name="Sternberg P.W."/>
            <person name="Aroian R.V."/>
        </authorList>
    </citation>
    <scope>NUCLEOTIDE SEQUENCE</scope>
    <source>
        <strain evidence="2">HY135</strain>
    </source>
</reference>
<dbReference type="AlphaFoldDB" id="A0A016WR69"/>
<sequence>MIYRLEEYLRWFQPKLAMFKKYVERESNKSSKAAFTGIFTSEESNVPLNRKLMKVYSERLTKNCHRPTKVLLRRPWTLTVNVAFYETSTPGCAGSFTCTSTDGSHIAGPTNIKRRVDKGIKNNTPFSLILVHDGRASTRRQRWACLVRDISTQQHIRC</sequence>